<organism evidence="2">
    <name type="scientific">Salmonella enterica</name>
    <name type="common">Salmonella choleraesuis</name>
    <dbReference type="NCBI Taxonomy" id="28901"/>
    <lineage>
        <taxon>Bacteria</taxon>
        <taxon>Pseudomonadati</taxon>
        <taxon>Pseudomonadota</taxon>
        <taxon>Gammaproteobacteria</taxon>
        <taxon>Enterobacterales</taxon>
        <taxon>Enterobacteriaceae</taxon>
        <taxon>Salmonella</taxon>
    </lineage>
</organism>
<comment type="caution">
    <text evidence="2">The sequence shown here is derived from an EMBL/GenBank/DDBJ whole genome shotgun (WGS) entry which is preliminary data.</text>
</comment>
<name>A0A3R0CDL0_SALER</name>
<protein>
    <submittedName>
        <fullName evidence="2">Uncharacterized protein</fullName>
    </submittedName>
</protein>
<reference evidence="2" key="1">
    <citation type="submission" date="2018-08" db="EMBL/GenBank/DDBJ databases">
        <authorList>
            <consortium name="GenomeTrakr network: Whole genome sequencing for foodborne pathogen traceback"/>
        </authorList>
    </citation>
    <scope>NUCLEOTIDE SEQUENCE [LARGE SCALE GENOMIC DNA]</scope>
    <source>
        <strain evidence="2">FLUFL-1338</strain>
        <strain evidence="1">FLUFL-367</strain>
    </source>
</reference>
<proteinExistence type="predicted"/>
<dbReference type="AlphaFoldDB" id="A0A3R0CDL0"/>
<sequence length="122" mass="13943">MTGLLEIYSRPEAIDGFLALMLQQPDSYRERMLSERITELVEYIEHVNAVIWAQQERGRLSDFDARYTLPAVSEIWLQVKQELTGSSRPLCELAGNITGLISLTSFYLSRIEGIGDKNRVLH</sequence>
<dbReference type="Proteomes" id="UP000885283">
    <property type="component" value="Unassembled WGS sequence"/>
</dbReference>
<evidence type="ECO:0000313" key="2">
    <source>
        <dbReference type="EMBL" id="MIK95210.1"/>
    </source>
</evidence>
<dbReference type="EMBL" id="RSMR01000079">
    <property type="protein sequence ID" value="MIK95210.1"/>
    <property type="molecule type" value="Genomic_DNA"/>
</dbReference>
<evidence type="ECO:0000313" key="1">
    <source>
        <dbReference type="EMBL" id="EAA8665397.1"/>
    </source>
</evidence>
<accession>A0A3R0CDL0</accession>
<dbReference type="Proteomes" id="UP000839834">
    <property type="component" value="Unassembled WGS sequence"/>
</dbReference>
<gene>
    <name evidence="2" type="ORF">KO51_28090</name>
    <name evidence="1" type="ORF">NL99_10245</name>
</gene>
<dbReference type="EMBL" id="AAACVH010000013">
    <property type="protein sequence ID" value="EAA8665397.1"/>
    <property type="molecule type" value="Genomic_DNA"/>
</dbReference>